<dbReference type="GO" id="GO:0000175">
    <property type="term" value="F:3'-5'-RNA exonuclease activity"/>
    <property type="evidence" value="ECO:0007669"/>
    <property type="project" value="TreeGrafter"/>
</dbReference>
<dbReference type="GO" id="GO:0003723">
    <property type="term" value="F:RNA binding"/>
    <property type="evidence" value="ECO:0007669"/>
    <property type="project" value="TreeGrafter"/>
</dbReference>
<feature type="domain" description="Lipocalin/cytosolic fatty-acid binding" evidence="4">
    <location>
        <begin position="7"/>
        <end position="153"/>
    </location>
</feature>
<protein>
    <recommendedName>
        <fullName evidence="4">Lipocalin/cytosolic fatty-acid binding domain-containing protein</fullName>
    </recommendedName>
</protein>
<evidence type="ECO:0000313" key="5">
    <source>
        <dbReference type="EnsemblPlants" id="OB08G23570.1"/>
    </source>
</evidence>
<sequence length="774" mass="87925">MKVVRNLDLERYMGRWYEIACFPSRFQPKDGTNTRATYTLAADGAVKVLNETWTDGRRGHIEGTAYRADPASDEAKLKVKFYVPPFLPIFPVTGDYWVLHVDDAYQYALVGQPSLNYLWILCRQPHMDEDVYNQLVERAKEEGYDVSRLRKTAHPDPPPESEQTTGDRGVWWIKSLFGRILFSIDFYLVTRRNFAEAVQELAARLETCDYVAIAAQKTGAPTGWRHALLVDTPETAYLKARLAAESFQPLHFAICPFRIDAASPSTLVAYPYNFHLFPRDELQIGMPSYSFSCQSSYLSSMAHSGFDFNMCIYDGISYLSRVQESLAREKIFIPHVRQLSPTPSTSVADSVFMSRIKSRIEHWRKGYTKPSNTADGSLVSSLRQLILGGESYGSRPSFSIDVCSDRQVQLVLEAVNHISDDLVALVVPDKAGAARAVRVIFTSSTEDKNLLLMDIEKMEDEHNLKFRGFREVIDLLSSSQKPIISYNCLNDFTMIHSKFVGPLPPNLHEFMCSLRMVFSNVIDISHMWREIGPLRKAKNIQAALSYLQRQYFVPMDVEIPQQDSNNCITKSGENVLRITKLFAKLSYLLKISPNGQSHSGQKCHTVEEYSYIFYPSCMDEDSEDVKFANESDTTRSMRTDNVVLLWGFRETSVKELRSRLASLHHTFSKDFELKLLDNSCSALIFRSSDMAMELLREINSESPSLNNFFSEGLKAAGFEVYRKVCRLGLWDSDLAEALDGVSSEPSTSTLSGYGTSEIYWNTSLMLDLKEYLEC</sequence>
<dbReference type="SUPFAM" id="SSF50814">
    <property type="entry name" value="Lipocalins"/>
    <property type="match status" value="1"/>
</dbReference>
<dbReference type="InterPro" id="IPR047202">
    <property type="entry name" value="Lipocalin_Blc-like_dom"/>
</dbReference>
<dbReference type="eggNOG" id="KOG1990">
    <property type="taxonomic scope" value="Eukaryota"/>
</dbReference>
<dbReference type="Gramene" id="OB08G23570.1">
    <property type="protein sequence ID" value="OB08G23570.1"/>
    <property type="gene ID" value="OB08G23570"/>
</dbReference>
<dbReference type="Proteomes" id="UP000006038">
    <property type="component" value="Chromosome 8"/>
</dbReference>
<organism evidence="5">
    <name type="scientific">Oryza brachyantha</name>
    <name type="common">malo sina</name>
    <dbReference type="NCBI Taxonomy" id="4533"/>
    <lineage>
        <taxon>Eukaryota</taxon>
        <taxon>Viridiplantae</taxon>
        <taxon>Streptophyta</taxon>
        <taxon>Embryophyta</taxon>
        <taxon>Tracheophyta</taxon>
        <taxon>Spermatophyta</taxon>
        <taxon>Magnoliopsida</taxon>
        <taxon>Liliopsida</taxon>
        <taxon>Poales</taxon>
        <taxon>Poaceae</taxon>
        <taxon>BOP clade</taxon>
        <taxon>Oryzoideae</taxon>
        <taxon>Oryzeae</taxon>
        <taxon>Oryzinae</taxon>
        <taxon>Oryza</taxon>
    </lineage>
</organism>
<comment type="cofactor">
    <cofactor evidence="1">
        <name>a divalent metal cation</name>
        <dbReference type="ChEBI" id="CHEBI:60240"/>
    </cofactor>
</comment>
<accession>J3MTC7</accession>
<reference evidence="5" key="1">
    <citation type="journal article" date="2013" name="Nat. Commun.">
        <title>Whole-genome sequencing of Oryza brachyantha reveals mechanisms underlying Oryza genome evolution.</title>
        <authorList>
            <person name="Chen J."/>
            <person name="Huang Q."/>
            <person name="Gao D."/>
            <person name="Wang J."/>
            <person name="Lang Y."/>
            <person name="Liu T."/>
            <person name="Li B."/>
            <person name="Bai Z."/>
            <person name="Luis Goicoechea J."/>
            <person name="Liang C."/>
            <person name="Chen C."/>
            <person name="Zhang W."/>
            <person name="Sun S."/>
            <person name="Liao Y."/>
            <person name="Zhang X."/>
            <person name="Yang L."/>
            <person name="Song C."/>
            <person name="Wang M."/>
            <person name="Shi J."/>
            <person name="Liu G."/>
            <person name="Liu J."/>
            <person name="Zhou H."/>
            <person name="Zhou W."/>
            <person name="Yu Q."/>
            <person name="An N."/>
            <person name="Chen Y."/>
            <person name="Cai Q."/>
            <person name="Wang B."/>
            <person name="Liu B."/>
            <person name="Min J."/>
            <person name="Huang Y."/>
            <person name="Wu H."/>
            <person name="Li Z."/>
            <person name="Zhang Y."/>
            <person name="Yin Y."/>
            <person name="Song W."/>
            <person name="Jiang J."/>
            <person name="Jackson S.A."/>
            <person name="Wing R.A."/>
            <person name="Wang J."/>
            <person name="Chen M."/>
        </authorList>
    </citation>
    <scope>NUCLEOTIDE SEQUENCE [LARGE SCALE GENOMIC DNA]</scope>
    <source>
        <strain evidence="5">cv. IRGC 101232</strain>
    </source>
</reference>
<dbReference type="HOGENOM" id="CLU_020384_1_0_1"/>
<dbReference type="PANTHER" id="PTHR15092:SF42">
    <property type="entry name" value="POLY(A)-SPECIFIC RIBONUCLEASE PARN-LIKE"/>
    <property type="match status" value="1"/>
</dbReference>
<evidence type="ECO:0000259" key="4">
    <source>
        <dbReference type="Pfam" id="PF08212"/>
    </source>
</evidence>
<dbReference type="Pfam" id="PF04857">
    <property type="entry name" value="CAF1"/>
    <property type="match status" value="1"/>
</dbReference>
<dbReference type="SUPFAM" id="SSF53098">
    <property type="entry name" value="Ribonuclease H-like"/>
    <property type="match status" value="1"/>
</dbReference>
<dbReference type="InterPro" id="IPR036397">
    <property type="entry name" value="RNaseH_sf"/>
</dbReference>
<dbReference type="OMA" id="SRVKHWK"/>
<feature type="region of interest" description="Disordered" evidence="3">
    <location>
        <begin position="147"/>
        <end position="166"/>
    </location>
</feature>
<dbReference type="CDD" id="cd19438">
    <property type="entry name" value="lipocalin_Blc-like"/>
    <property type="match status" value="1"/>
</dbReference>
<reference evidence="5" key="2">
    <citation type="submission" date="2013-04" db="UniProtKB">
        <authorList>
            <consortium name="EnsemblPlants"/>
        </authorList>
    </citation>
    <scope>IDENTIFICATION</scope>
</reference>
<dbReference type="InterPro" id="IPR012337">
    <property type="entry name" value="RNaseH-like_sf"/>
</dbReference>
<name>J3MTC7_ORYBR</name>
<evidence type="ECO:0000256" key="3">
    <source>
        <dbReference type="SAM" id="MobiDB-lite"/>
    </source>
</evidence>
<dbReference type="Gene3D" id="3.30.420.10">
    <property type="entry name" value="Ribonuclease H-like superfamily/Ribonuclease H"/>
    <property type="match status" value="2"/>
</dbReference>
<dbReference type="Pfam" id="PF08212">
    <property type="entry name" value="Lipocalin_2"/>
    <property type="match status" value="1"/>
</dbReference>
<dbReference type="EnsemblPlants" id="OB08G23570.1">
    <property type="protein sequence ID" value="OB08G23570.1"/>
    <property type="gene ID" value="OB08G23570"/>
</dbReference>
<dbReference type="InterPro" id="IPR022272">
    <property type="entry name" value="Lipocalin_CS"/>
</dbReference>
<dbReference type="eggNOG" id="KOG4824">
    <property type="taxonomic scope" value="Eukaryota"/>
</dbReference>
<evidence type="ECO:0000256" key="1">
    <source>
        <dbReference type="ARBA" id="ARBA00001968"/>
    </source>
</evidence>
<dbReference type="GO" id="GO:1905392">
    <property type="term" value="P:plant organ morphogenesis"/>
    <property type="evidence" value="ECO:0007669"/>
    <property type="project" value="EnsemblPlants"/>
</dbReference>
<dbReference type="AlphaFoldDB" id="J3MTC7"/>
<keyword evidence="6" id="KW-1185">Reference proteome</keyword>
<dbReference type="FunFam" id="2.40.128.20:FF:000009">
    <property type="entry name" value="Temperature-induced lipocalin"/>
    <property type="match status" value="1"/>
</dbReference>
<dbReference type="PANTHER" id="PTHR15092">
    <property type="entry name" value="POLY A -SPECIFIC RIBONUCLEASE/TARGET OF EGR1, MEMBER 1"/>
    <property type="match status" value="1"/>
</dbReference>
<dbReference type="InterPro" id="IPR051181">
    <property type="entry name" value="CAF1_poly(A)_ribonucleases"/>
</dbReference>
<evidence type="ECO:0000313" key="6">
    <source>
        <dbReference type="Proteomes" id="UP000006038"/>
    </source>
</evidence>
<dbReference type="Gene3D" id="2.40.128.20">
    <property type="match status" value="1"/>
</dbReference>
<dbReference type="InterPro" id="IPR000566">
    <property type="entry name" value="Lipocln_cytosolic_FA-bd_dom"/>
</dbReference>
<comment type="similarity">
    <text evidence="2">Belongs to the CAF1 family.</text>
</comment>
<dbReference type="InterPro" id="IPR012674">
    <property type="entry name" value="Calycin"/>
</dbReference>
<evidence type="ECO:0000256" key="2">
    <source>
        <dbReference type="ARBA" id="ARBA00008372"/>
    </source>
</evidence>
<dbReference type="STRING" id="4533.J3MTC7"/>
<dbReference type="InterPro" id="IPR006941">
    <property type="entry name" value="RNase_CAF1"/>
</dbReference>
<dbReference type="PROSITE" id="PS00213">
    <property type="entry name" value="LIPOCALIN"/>
    <property type="match status" value="1"/>
</dbReference>
<proteinExistence type="inferred from homology"/>